<evidence type="ECO:0000256" key="1">
    <source>
        <dbReference type="ARBA" id="ARBA00006149"/>
    </source>
</evidence>
<dbReference type="Proteomes" id="UP000061362">
    <property type="component" value="Chromosome"/>
</dbReference>
<dbReference type="OMA" id="RESKNHI"/>
<dbReference type="OrthoDB" id="27149at2157"/>
<protein>
    <submittedName>
        <fullName evidence="7">Methyltransferase</fullName>
    </submittedName>
    <submittedName>
        <fullName evidence="6">Putative methylase</fullName>
    </submittedName>
</protein>
<dbReference type="InterPro" id="IPR029063">
    <property type="entry name" value="SAM-dependent_MTases_sf"/>
</dbReference>
<keyword evidence="2 6" id="KW-0489">Methyltransferase</keyword>
<dbReference type="EMBL" id="CP012174">
    <property type="protein sequence ID" value="AKV77739.1"/>
    <property type="molecule type" value="Genomic_DNA"/>
</dbReference>
<sequence>MDGYRVIGFGGYKLCVNEEVYEPAEDSEILASILDVKPGEKVIDVGSGSGILGIVAGRMGASVISIDVNPYATEATLCSSKLNHVNIEVINCDSVTCLRGFRVDALIFNPPYLPVEETSSWIGYSWSGGKGGTEVLIRVMSEVNARSYYFVYSSFTDEEEIDRFLKSRGLEINKVKERVIGFEVLKAVKVVAKGYTGGA</sequence>
<dbReference type="Proteomes" id="UP000029084">
    <property type="component" value="Chromosome"/>
</dbReference>
<dbReference type="SUPFAM" id="SSF53335">
    <property type="entry name" value="S-adenosyl-L-methionine-dependent methyltransferases"/>
    <property type="match status" value="1"/>
</dbReference>
<dbReference type="PROSITE" id="PS00092">
    <property type="entry name" value="N6_MTASE"/>
    <property type="match status" value="1"/>
</dbReference>
<dbReference type="Proteomes" id="UP000062398">
    <property type="component" value="Chromosome"/>
</dbReference>
<evidence type="ECO:0000313" key="10">
    <source>
        <dbReference type="EMBL" id="AKV79984.1"/>
    </source>
</evidence>
<dbReference type="EMBL" id="CP012172">
    <property type="protein sequence ID" value="AKV73249.1"/>
    <property type="molecule type" value="Genomic_DNA"/>
</dbReference>
<evidence type="ECO:0000256" key="4">
    <source>
        <dbReference type="ARBA" id="ARBA00022691"/>
    </source>
</evidence>
<dbReference type="NCBIfam" id="NF011528">
    <property type="entry name" value="PRK14968.1-2"/>
    <property type="match status" value="1"/>
</dbReference>
<evidence type="ECO:0000256" key="3">
    <source>
        <dbReference type="ARBA" id="ARBA00022679"/>
    </source>
</evidence>
<evidence type="ECO:0000313" key="6">
    <source>
        <dbReference type="EMBL" id="AIM26229.1"/>
    </source>
</evidence>
<dbReference type="CDD" id="cd02440">
    <property type="entry name" value="AdoMet_MTases"/>
    <property type="match status" value="1"/>
</dbReference>
<dbReference type="PATRIC" id="fig|43687.5.peg.67"/>
<dbReference type="RefSeq" id="WP_011921211.1">
    <property type="nucleotide sequence ID" value="NZ_AP019770.1"/>
</dbReference>
<dbReference type="EMBL" id="CP008822">
    <property type="protein sequence ID" value="AIM26229.1"/>
    <property type="molecule type" value="Genomic_DNA"/>
</dbReference>
<dbReference type="Proteomes" id="UP000068832">
    <property type="component" value="Chromosome"/>
</dbReference>
<evidence type="ECO:0000256" key="2">
    <source>
        <dbReference type="ARBA" id="ARBA00022603"/>
    </source>
</evidence>
<reference evidence="6 12" key="1">
    <citation type="journal article" date="2014" name="J. Bacteriol.">
        <title>Role of an Archaeal PitA Transporter in the Copper and Arsenic Resistance of Metallosphaera sedula, an Extreme Thermoacidophile.</title>
        <authorList>
            <person name="McCarthy S."/>
            <person name="Ai C."/>
            <person name="Wheaton G."/>
            <person name="Tevatia R."/>
            <person name="Eckrich V."/>
            <person name="Kelly R."/>
            <person name="Blum P."/>
        </authorList>
    </citation>
    <scope>NUCLEOTIDE SEQUENCE [LARGE SCALE GENOMIC DNA]</scope>
    <source>
        <strain evidence="6 12">CuR1</strain>
    </source>
</reference>
<evidence type="ECO:0000313" key="8">
    <source>
        <dbReference type="EMBL" id="AKV75493.1"/>
    </source>
</evidence>
<dbReference type="InterPro" id="IPR007848">
    <property type="entry name" value="Small_mtfrase_dom"/>
</dbReference>
<accession>A0A088E192</accession>
<dbReference type="InterPro" id="IPR052190">
    <property type="entry name" value="Euk-Arch_PrmC-MTase"/>
</dbReference>
<evidence type="ECO:0000313" key="13">
    <source>
        <dbReference type="Proteomes" id="UP000056255"/>
    </source>
</evidence>
<dbReference type="Proteomes" id="UP000056255">
    <property type="component" value="Chromosome"/>
</dbReference>
<dbReference type="EMBL" id="CP012173">
    <property type="protein sequence ID" value="AKV75493.1"/>
    <property type="molecule type" value="Genomic_DNA"/>
</dbReference>
<reference evidence="11 13" key="3">
    <citation type="submission" date="2015-07" db="EMBL/GenBank/DDBJ databases">
        <title>Physiological, transcriptional responses and genome re-sequencing of acid resistant extremely thermoacidophilic Metallosphaera sedula SARC-M1.</title>
        <authorList>
            <person name="Ai C."/>
            <person name="McCarthy S."/>
            <person name="Eckrich V."/>
            <person name="Rudrappa D."/>
            <person name="Qiu G."/>
            <person name="Blum P."/>
        </authorList>
    </citation>
    <scope>NUCLEOTIDE SEQUENCE [LARGE SCALE GENOMIC DNA]</scope>
    <source>
        <strain evidence="11 13">SARC-M1</strain>
    </source>
</reference>
<name>A0A088E192_9CREN</name>
<evidence type="ECO:0000313" key="9">
    <source>
        <dbReference type="EMBL" id="AKV77739.1"/>
    </source>
</evidence>
<dbReference type="GO" id="GO:0008757">
    <property type="term" value="F:S-adenosylmethionine-dependent methyltransferase activity"/>
    <property type="evidence" value="ECO:0007669"/>
    <property type="project" value="TreeGrafter"/>
</dbReference>
<dbReference type="GO" id="GO:0032259">
    <property type="term" value="P:methylation"/>
    <property type="evidence" value="ECO:0007669"/>
    <property type="project" value="UniProtKB-KW"/>
</dbReference>
<dbReference type="AlphaFoldDB" id="A0A088E192"/>
<dbReference type="NCBIfam" id="TIGR00537">
    <property type="entry name" value="hemK_rel_arch"/>
    <property type="match status" value="1"/>
</dbReference>
<evidence type="ECO:0000313" key="15">
    <source>
        <dbReference type="Proteomes" id="UP000062398"/>
    </source>
</evidence>
<evidence type="ECO:0000313" key="12">
    <source>
        <dbReference type="Proteomes" id="UP000029084"/>
    </source>
</evidence>
<dbReference type="Gene3D" id="3.40.50.150">
    <property type="entry name" value="Vaccinia Virus protein VP39"/>
    <property type="match status" value="1"/>
</dbReference>
<evidence type="ECO:0000313" key="11">
    <source>
        <dbReference type="EMBL" id="AKV82229.1"/>
    </source>
</evidence>
<dbReference type="Pfam" id="PF05175">
    <property type="entry name" value="MTS"/>
    <property type="match status" value="1"/>
</dbReference>
<evidence type="ECO:0000259" key="5">
    <source>
        <dbReference type="Pfam" id="PF05175"/>
    </source>
</evidence>
<evidence type="ECO:0000313" key="7">
    <source>
        <dbReference type="EMBL" id="AKV73249.1"/>
    </source>
</evidence>
<dbReference type="Proteomes" id="UP000062475">
    <property type="component" value="Chromosome"/>
</dbReference>
<proteinExistence type="inferred from homology"/>
<evidence type="ECO:0000313" key="17">
    <source>
        <dbReference type="Proteomes" id="UP000068832"/>
    </source>
</evidence>
<reference evidence="14 15" key="2">
    <citation type="journal article" date="2015" name="Genome Announc.">
        <title>Complete Genome Sequences of Evolved Arsenate-Resistant Metallosphaera sedula Strains.</title>
        <authorList>
            <person name="Ai C."/>
            <person name="McCarthy S."/>
            <person name="Schackwitz W."/>
            <person name="Martin J."/>
            <person name="Lipzen A."/>
            <person name="Blum P."/>
        </authorList>
    </citation>
    <scope>NUCLEOTIDE SEQUENCE [LARGE SCALE GENOMIC DNA]</scope>
    <source>
        <strain evidence="9 15">ARS120-1</strain>
        <strain evidence="10 14">ARS120-2</strain>
        <strain evidence="7 17">ARS50-1</strain>
        <strain evidence="8 16">ARS50-2</strain>
    </source>
</reference>
<keyword evidence="3 7" id="KW-0808">Transferase</keyword>
<dbReference type="PANTHER" id="PTHR45875:SF1">
    <property type="entry name" value="METHYLTRANSFERASE N6AMT1"/>
    <property type="match status" value="1"/>
</dbReference>
<dbReference type="InterPro" id="IPR002052">
    <property type="entry name" value="DNA_methylase_N6_adenine_CS"/>
</dbReference>
<dbReference type="PANTHER" id="PTHR45875">
    <property type="entry name" value="METHYLTRANSFERASE N6AMT1"/>
    <property type="match status" value="1"/>
</dbReference>
<evidence type="ECO:0000313" key="16">
    <source>
        <dbReference type="Proteomes" id="UP000062475"/>
    </source>
</evidence>
<dbReference type="EMBL" id="CP012176">
    <property type="protein sequence ID" value="AKV82229.1"/>
    <property type="molecule type" value="Genomic_DNA"/>
</dbReference>
<dbReference type="EMBL" id="CP012175">
    <property type="protein sequence ID" value="AKV79984.1"/>
    <property type="molecule type" value="Genomic_DNA"/>
</dbReference>
<comment type="similarity">
    <text evidence="1">Belongs to the eukaryotic/archaeal PrmC-related family.</text>
</comment>
<dbReference type="GO" id="GO:0035657">
    <property type="term" value="C:eRF1 methyltransferase complex"/>
    <property type="evidence" value="ECO:0007669"/>
    <property type="project" value="TreeGrafter"/>
</dbReference>
<evidence type="ECO:0000313" key="14">
    <source>
        <dbReference type="Proteomes" id="UP000061362"/>
    </source>
</evidence>
<dbReference type="GeneID" id="97614921"/>
<feature type="domain" description="Methyltransferase small" evidence="5">
    <location>
        <begin position="27"/>
        <end position="114"/>
    </location>
</feature>
<dbReference type="GO" id="GO:0008276">
    <property type="term" value="F:protein methyltransferase activity"/>
    <property type="evidence" value="ECO:0007669"/>
    <property type="project" value="TreeGrafter"/>
</dbReference>
<dbReference type="GO" id="GO:0003676">
    <property type="term" value="F:nucleic acid binding"/>
    <property type="evidence" value="ECO:0007669"/>
    <property type="project" value="InterPro"/>
</dbReference>
<keyword evidence="4" id="KW-0949">S-adenosyl-L-methionine</keyword>
<gene>
    <name evidence="6" type="ORF">HA72_0065</name>
    <name evidence="7" type="ORF">MsedA_0071</name>
    <name evidence="8" type="ORF">MsedB_0071</name>
    <name evidence="9" type="ORF">MsedC_0070</name>
    <name evidence="10" type="ORF">MsedD_0071</name>
    <name evidence="11" type="ORF">MsedE_0071</name>
</gene>
<dbReference type="InterPro" id="IPR004557">
    <property type="entry name" value="PrmC-related"/>
</dbReference>
<organism evidence="6 12">
    <name type="scientific">Metallosphaera sedula</name>
    <dbReference type="NCBI Taxonomy" id="43687"/>
    <lineage>
        <taxon>Archaea</taxon>
        <taxon>Thermoproteota</taxon>
        <taxon>Thermoprotei</taxon>
        <taxon>Sulfolobales</taxon>
        <taxon>Sulfolobaceae</taxon>
        <taxon>Metallosphaera</taxon>
    </lineage>
</organism>